<evidence type="ECO:0000256" key="3">
    <source>
        <dbReference type="ARBA" id="ARBA00022989"/>
    </source>
</evidence>
<keyword evidence="4 5" id="KW-0472">Membrane</keyword>
<keyword evidence="3 5" id="KW-1133">Transmembrane helix</keyword>
<feature type="transmembrane region" description="Helical" evidence="5">
    <location>
        <begin position="207"/>
        <end position="223"/>
    </location>
</feature>
<accession>A0ABV1M0B9</accession>
<reference evidence="7" key="1">
    <citation type="submission" date="2024-06" db="EMBL/GenBank/DDBJ databases">
        <title>Genome sequence of Vogesella sp. MAHUQ-64.</title>
        <authorList>
            <person name="Huq M.A."/>
        </authorList>
    </citation>
    <scope>NUCLEOTIDE SEQUENCE</scope>
    <source>
        <strain evidence="7">MAHUQ-64</strain>
    </source>
</reference>
<name>A0ABV1M0B9_9NEIS</name>
<organism evidence="7 8">
    <name type="scientific">Vogesella oryzagri</name>
    <dbReference type="NCBI Taxonomy" id="3160864"/>
    <lineage>
        <taxon>Bacteria</taxon>
        <taxon>Pseudomonadati</taxon>
        <taxon>Pseudomonadota</taxon>
        <taxon>Betaproteobacteria</taxon>
        <taxon>Neisseriales</taxon>
        <taxon>Chromobacteriaceae</taxon>
        <taxon>Vogesella</taxon>
    </lineage>
</organism>
<feature type="transmembrane region" description="Helical" evidence="5">
    <location>
        <begin position="335"/>
        <end position="355"/>
    </location>
</feature>
<evidence type="ECO:0000256" key="5">
    <source>
        <dbReference type="SAM" id="Phobius"/>
    </source>
</evidence>
<dbReference type="PANTHER" id="PTHR37422:SF13">
    <property type="entry name" value="LIPOPOLYSACCHARIDE BIOSYNTHESIS PROTEIN PA4999-RELATED"/>
    <property type="match status" value="1"/>
</dbReference>
<feature type="transmembrane region" description="Helical" evidence="5">
    <location>
        <begin position="367"/>
        <end position="385"/>
    </location>
</feature>
<proteinExistence type="predicted"/>
<dbReference type="Pfam" id="PF04932">
    <property type="entry name" value="Wzy_C"/>
    <property type="match status" value="1"/>
</dbReference>
<feature type="transmembrane region" description="Helical" evidence="5">
    <location>
        <begin position="31"/>
        <end position="48"/>
    </location>
</feature>
<feature type="transmembrane region" description="Helical" evidence="5">
    <location>
        <begin position="57"/>
        <end position="76"/>
    </location>
</feature>
<dbReference type="GO" id="GO:0016874">
    <property type="term" value="F:ligase activity"/>
    <property type="evidence" value="ECO:0007669"/>
    <property type="project" value="UniProtKB-KW"/>
</dbReference>
<gene>
    <name evidence="7" type="ORF">ABNW52_03500</name>
</gene>
<dbReference type="InterPro" id="IPR007016">
    <property type="entry name" value="O-antigen_ligase-rel_domated"/>
</dbReference>
<dbReference type="Proteomes" id="UP001433638">
    <property type="component" value="Unassembled WGS sequence"/>
</dbReference>
<dbReference type="RefSeq" id="WP_349584072.1">
    <property type="nucleotide sequence ID" value="NZ_JBEFLD010000002.1"/>
</dbReference>
<dbReference type="InterPro" id="IPR051533">
    <property type="entry name" value="WaaL-like"/>
</dbReference>
<evidence type="ECO:0000259" key="6">
    <source>
        <dbReference type="Pfam" id="PF04932"/>
    </source>
</evidence>
<protein>
    <submittedName>
        <fullName evidence="7">O-antigen ligase family protein</fullName>
    </submittedName>
</protein>
<sequence length="426" mass="47140">MNNYEKLEKISSGFLLLVVAFFFATAMSVKGGANLSVFLLFLISFFYLKKQKIKEQVSIFLVLALPFFLSLTQLLLGYDIPINALDSPLRMALAAFGVFSLVWVRTDDLLKSVALVVVGVLGVAVWAYLSTHYSHFAWGLNGQSGQRAWNGFSNPIPFGVLSVMLGFVAVLLPLESLGVNSNFSIVIKLVSLSCGLFSGYLSVSRSIILVVPFLMLIVAFYYFQNSFKKAILCLVLMMIGTSSAIMFSQSFMKTRIEAGIREFATINKNMNNAVGLRVEMWRVAGEIIEDNFLFGIGKSGYHQKINEMIIDGDASPFIKKAPHPHNELLTMGVEMGIFGIIAGGLLYFFPLWFFIAALRQQDEVKRFAGAAGATVCVTFFIAGLIDSYFWIVSLTSVYAVCVTVFFAMLLARKRELTSASACFEEK</sequence>
<comment type="caution">
    <text evidence="7">The sequence shown here is derived from an EMBL/GenBank/DDBJ whole genome shotgun (WGS) entry which is preliminary data.</text>
</comment>
<evidence type="ECO:0000313" key="8">
    <source>
        <dbReference type="Proteomes" id="UP001433638"/>
    </source>
</evidence>
<evidence type="ECO:0000256" key="1">
    <source>
        <dbReference type="ARBA" id="ARBA00004141"/>
    </source>
</evidence>
<feature type="domain" description="O-antigen ligase-related" evidence="6">
    <location>
        <begin position="193"/>
        <end position="341"/>
    </location>
</feature>
<dbReference type="EMBL" id="JBEFLD010000002">
    <property type="protein sequence ID" value="MEQ6289672.1"/>
    <property type="molecule type" value="Genomic_DNA"/>
</dbReference>
<feature type="transmembrane region" description="Helical" evidence="5">
    <location>
        <begin position="113"/>
        <end position="136"/>
    </location>
</feature>
<feature type="transmembrane region" description="Helical" evidence="5">
    <location>
        <begin position="391"/>
        <end position="411"/>
    </location>
</feature>
<evidence type="ECO:0000256" key="2">
    <source>
        <dbReference type="ARBA" id="ARBA00022692"/>
    </source>
</evidence>
<comment type="subcellular location">
    <subcellularLocation>
        <location evidence="1">Membrane</location>
        <topology evidence="1">Multi-pass membrane protein</topology>
    </subcellularLocation>
</comment>
<keyword evidence="7" id="KW-0436">Ligase</keyword>
<evidence type="ECO:0000313" key="7">
    <source>
        <dbReference type="EMBL" id="MEQ6289672.1"/>
    </source>
</evidence>
<keyword evidence="2 5" id="KW-0812">Transmembrane</keyword>
<feature type="transmembrane region" description="Helical" evidence="5">
    <location>
        <begin position="230"/>
        <end position="247"/>
    </location>
</feature>
<dbReference type="PANTHER" id="PTHR37422">
    <property type="entry name" value="TEICHURONIC ACID BIOSYNTHESIS PROTEIN TUAE"/>
    <property type="match status" value="1"/>
</dbReference>
<evidence type="ECO:0000256" key="4">
    <source>
        <dbReference type="ARBA" id="ARBA00023136"/>
    </source>
</evidence>
<feature type="transmembrane region" description="Helical" evidence="5">
    <location>
        <begin position="156"/>
        <end position="174"/>
    </location>
</feature>
<keyword evidence="8" id="KW-1185">Reference proteome</keyword>